<reference evidence="1" key="1">
    <citation type="submission" date="2022-11" db="EMBL/GenBank/DDBJ databases">
        <authorList>
            <person name="Hyden B.L."/>
            <person name="Feng K."/>
            <person name="Yates T."/>
            <person name="Jawdy S."/>
            <person name="Smart L.B."/>
            <person name="Muchero W."/>
        </authorList>
    </citation>
    <scope>NUCLEOTIDE SEQUENCE</scope>
    <source>
        <tissue evidence="1">Shoot tip</tissue>
    </source>
</reference>
<dbReference type="Proteomes" id="UP001151752">
    <property type="component" value="Chromosome 16"/>
</dbReference>
<evidence type="ECO:0000313" key="2">
    <source>
        <dbReference type="Proteomes" id="UP001151752"/>
    </source>
</evidence>
<gene>
    <name evidence="1" type="ORF">OIU74_002227</name>
</gene>
<reference evidence="1" key="2">
    <citation type="journal article" date="2023" name="Int. J. Mol. Sci.">
        <title>De Novo Assembly and Annotation of 11 Diverse Shrub Willow (Salix) Genomes Reveals Novel Gene Organization in Sex-Linked Regions.</title>
        <authorList>
            <person name="Hyden B."/>
            <person name="Feng K."/>
            <person name="Yates T.B."/>
            <person name="Jawdy S."/>
            <person name="Cereghino C."/>
            <person name="Smart L.B."/>
            <person name="Muchero W."/>
        </authorList>
    </citation>
    <scope>NUCLEOTIDE SEQUENCE</scope>
    <source>
        <tissue evidence="1">Shoot tip</tissue>
    </source>
</reference>
<dbReference type="AlphaFoldDB" id="A0A9Q1APE0"/>
<proteinExistence type="predicted"/>
<sequence length="113" mass="12396">MAYPSSMNTFTPEYAPWDETSMLITTATRKIMLSQDELNSFHGAEADIGTKSVSRISNNTVGGLGTSGTLWSAETPKQATVQILVKYIASLEVNSFWCLAGFVVDEEPYCEFV</sequence>
<accession>A0A9Q1APE0</accession>
<dbReference type="EMBL" id="JAPFFM010000001">
    <property type="protein sequence ID" value="KAJ6778392.1"/>
    <property type="molecule type" value="Genomic_DNA"/>
</dbReference>
<comment type="caution">
    <text evidence="1">The sequence shown here is derived from an EMBL/GenBank/DDBJ whole genome shotgun (WGS) entry which is preliminary data.</text>
</comment>
<organism evidence="1 2">
    <name type="scientific">Salix koriyanagi</name>
    <dbReference type="NCBI Taxonomy" id="2511006"/>
    <lineage>
        <taxon>Eukaryota</taxon>
        <taxon>Viridiplantae</taxon>
        <taxon>Streptophyta</taxon>
        <taxon>Embryophyta</taxon>
        <taxon>Tracheophyta</taxon>
        <taxon>Spermatophyta</taxon>
        <taxon>Magnoliopsida</taxon>
        <taxon>eudicotyledons</taxon>
        <taxon>Gunneridae</taxon>
        <taxon>Pentapetalae</taxon>
        <taxon>rosids</taxon>
        <taxon>fabids</taxon>
        <taxon>Malpighiales</taxon>
        <taxon>Salicaceae</taxon>
        <taxon>Saliceae</taxon>
        <taxon>Salix</taxon>
    </lineage>
</organism>
<protein>
    <submittedName>
        <fullName evidence="1">Uncharacterized protein</fullName>
    </submittedName>
</protein>
<evidence type="ECO:0000313" key="1">
    <source>
        <dbReference type="EMBL" id="KAJ6778392.1"/>
    </source>
</evidence>
<keyword evidence="2" id="KW-1185">Reference proteome</keyword>
<name>A0A9Q1APE0_9ROSI</name>